<evidence type="ECO:0000313" key="3">
    <source>
        <dbReference type="EMBL" id="SDQ62337.1"/>
    </source>
</evidence>
<feature type="region of interest" description="Disordered" evidence="1">
    <location>
        <begin position="1"/>
        <end position="96"/>
    </location>
</feature>
<dbReference type="EMBL" id="FNKH01000002">
    <property type="protein sequence ID" value="SDQ62337.1"/>
    <property type="molecule type" value="Genomic_DNA"/>
</dbReference>
<proteinExistence type="predicted"/>
<keyword evidence="2" id="KW-0812">Transmembrane</keyword>
<dbReference type="AlphaFoldDB" id="A0A1H1CDP1"/>
<keyword evidence="2" id="KW-0472">Membrane</keyword>
<accession>A0A1H1CDP1</accession>
<feature type="compositionally biased region" description="Low complexity" evidence="1">
    <location>
        <begin position="49"/>
        <end position="66"/>
    </location>
</feature>
<organism evidence="3 4">
    <name type="scientific">Crystallibacter crystallopoietes</name>
    <dbReference type="NCBI Taxonomy" id="37928"/>
    <lineage>
        <taxon>Bacteria</taxon>
        <taxon>Bacillati</taxon>
        <taxon>Actinomycetota</taxon>
        <taxon>Actinomycetes</taxon>
        <taxon>Micrococcales</taxon>
        <taxon>Micrococcaceae</taxon>
        <taxon>Crystallibacter</taxon>
    </lineage>
</organism>
<reference evidence="3 4" key="1">
    <citation type="submission" date="2016-10" db="EMBL/GenBank/DDBJ databases">
        <authorList>
            <person name="de Groot N.N."/>
        </authorList>
    </citation>
    <scope>NUCLEOTIDE SEQUENCE [LARGE SCALE GENOMIC DNA]</scope>
    <source>
        <strain evidence="3 4">DSM 20117</strain>
    </source>
</reference>
<gene>
    <name evidence="3" type="ORF">SAMN04489742_1873</name>
</gene>
<feature type="transmembrane region" description="Helical" evidence="2">
    <location>
        <begin position="145"/>
        <end position="170"/>
    </location>
</feature>
<dbReference type="Proteomes" id="UP000181917">
    <property type="component" value="Unassembled WGS sequence"/>
</dbReference>
<name>A0A1H1CDP1_9MICC</name>
<evidence type="ECO:0000256" key="2">
    <source>
        <dbReference type="SAM" id="Phobius"/>
    </source>
</evidence>
<dbReference type="KEGG" id="acry:AC20117_08000"/>
<feature type="transmembrane region" description="Helical" evidence="2">
    <location>
        <begin position="104"/>
        <end position="125"/>
    </location>
</feature>
<protein>
    <submittedName>
        <fullName evidence="3">Uncharacterized protein</fullName>
    </submittedName>
</protein>
<evidence type="ECO:0000313" key="4">
    <source>
        <dbReference type="Proteomes" id="UP000181917"/>
    </source>
</evidence>
<sequence length="180" mass="18781">MTQFDDRYDPIYQRGHRVPADGRPQDLSAEPAGRIAGNGSRAANERSEAGFAAAAAPRPAPAAHPASTDLTGAAGMSEVVPPELAGRSEEQDAAPAPRSKFNPFLLALWLLGAGAIALGFWAALGPVMTMNDPFGVNSGFGPPEWIYLLSMLSPGLIGGGLTALVAALLLHSLAWQRRRG</sequence>
<keyword evidence="4" id="KW-1185">Reference proteome</keyword>
<dbReference type="OrthoDB" id="4955253at2"/>
<dbReference type="RefSeq" id="WP_074700177.1">
    <property type="nucleotide sequence ID" value="NZ_CP018863.1"/>
</dbReference>
<keyword evidence="2" id="KW-1133">Transmembrane helix</keyword>
<evidence type="ECO:0000256" key="1">
    <source>
        <dbReference type="SAM" id="MobiDB-lite"/>
    </source>
</evidence>